<organism evidence="1 2">
    <name type="scientific">Nyssa sinensis</name>
    <dbReference type="NCBI Taxonomy" id="561372"/>
    <lineage>
        <taxon>Eukaryota</taxon>
        <taxon>Viridiplantae</taxon>
        <taxon>Streptophyta</taxon>
        <taxon>Embryophyta</taxon>
        <taxon>Tracheophyta</taxon>
        <taxon>Spermatophyta</taxon>
        <taxon>Magnoliopsida</taxon>
        <taxon>eudicotyledons</taxon>
        <taxon>Gunneridae</taxon>
        <taxon>Pentapetalae</taxon>
        <taxon>asterids</taxon>
        <taxon>Cornales</taxon>
        <taxon>Nyssaceae</taxon>
        <taxon>Nyssa</taxon>
    </lineage>
</organism>
<protein>
    <submittedName>
        <fullName evidence="1">Uncharacterized protein</fullName>
    </submittedName>
</protein>
<dbReference type="Proteomes" id="UP000325577">
    <property type="component" value="Linkage Group LG0"/>
</dbReference>
<reference evidence="1 2" key="1">
    <citation type="submission" date="2019-09" db="EMBL/GenBank/DDBJ databases">
        <title>A chromosome-level genome assembly of the Chinese tupelo Nyssa sinensis.</title>
        <authorList>
            <person name="Yang X."/>
            <person name="Kang M."/>
            <person name="Yang Y."/>
            <person name="Xiong H."/>
            <person name="Wang M."/>
            <person name="Zhang Z."/>
            <person name="Wang Z."/>
            <person name="Wu H."/>
            <person name="Ma T."/>
            <person name="Liu J."/>
            <person name="Xi Z."/>
        </authorList>
    </citation>
    <scope>NUCLEOTIDE SEQUENCE [LARGE SCALE GENOMIC DNA]</scope>
    <source>
        <strain evidence="1">J267</strain>
        <tissue evidence="1">Leaf</tissue>
    </source>
</reference>
<evidence type="ECO:0000313" key="2">
    <source>
        <dbReference type="Proteomes" id="UP000325577"/>
    </source>
</evidence>
<gene>
    <name evidence="1" type="ORF">F0562_001795</name>
</gene>
<dbReference type="AlphaFoldDB" id="A0A5J5C954"/>
<proteinExistence type="predicted"/>
<name>A0A5J5C954_9ASTE</name>
<keyword evidence="2" id="KW-1185">Reference proteome</keyword>
<dbReference type="EMBL" id="CM018031">
    <property type="protein sequence ID" value="KAA8550111.1"/>
    <property type="molecule type" value="Genomic_DNA"/>
</dbReference>
<accession>A0A5J5C954</accession>
<evidence type="ECO:0000313" key="1">
    <source>
        <dbReference type="EMBL" id="KAA8550111.1"/>
    </source>
</evidence>
<sequence>MRESKYVDRSYRFRHCSREKSNPRLSLFLAARRSNQILGVSFPPSVNLETLFGLATADETIINGVALEAVDRTVAEISTKEDCDNGSLGLMGKAVVSEIDRPWEIVVRASTLTNSEGVGGWVSAAWWA</sequence>